<evidence type="ECO:0000256" key="5">
    <source>
        <dbReference type="ARBA" id="ARBA00019465"/>
    </source>
</evidence>
<dbReference type="InterPro" id="IPR008927">
    <property type="entry name" value="6-PGluconate_DH-like_C_sf"/>
</dbReference>
<sequence length="295" mass="33050">MNIGIIGGGSIGLLFASYLAENGHAVTLYTKTEEQAILLQTEGILLQKDASQSRLHVDAHVITQGIRDHDLLIITVKQYHLSSLTPILLSLPSRIPLLFVQNGMGHLNLLERLPQANIMVGIVEHGALRRNSNTVVHSGEGVTKVSVFRGAEFNKELFSDACSNPSFPVEVKQDWYEMLITKLVVNSMINPLTALLRVENGQLLSNPHFYQLFTNLYQEIVKILKPDNPNDWWEIVVSVCKKTAKNRSSMLRDIEQLKETEIDGIIGYFHTLPTYSDNDTPILDFLYTAVKGLEN</sequence>
<keyword evidence="6 11" id="KW-0566">Pantothenate biosynthesis</keyword>
<comment type="pathway">
    <text evidence="2 11">Cofactor biosynthesis; (R)-pantothenate biosynthesis; (R)-pantoate from 3-methyl-2-oxobutanoate: step 2/2.</text>
</comment>
<organism evidence="14 15">
    <name type="scientific">Bacillus mesophilus</name>
    <dbReference type="NCBI Taxonomy" id="1808955"/>
    <lineage>
        <taxon>Bacteria</taxon>
        <taxon>Bacillati</taxon>
        <taxon>Bacillota</taxon>
        <taxon>Bacilli</taxon>
        <taxon>Bacillales</taxon>
        <taxon>Bacillaceae</taxon>
        <taxon>Bacillus</taxon>
    </lineage>
</organism>
<dbReference type="Proteomes" id="UP000481043">
    <property type="component" value="Unassembled WGS sequence"/>
</dbReference>
<dbReference type="GO" id="GO:0005737">
    <property type="term" value="C:cytoplasm"/>
    <property type="evidence" value="ECO:0007669"/>
    <property type="project" value="TreeGrafter"/>
</dbReference>
<accession>A0A6M0Q1X3</accession>
<evidence type="ECO:0000256" key="7">
    <source>
        <dbReference type="ARBA" id="ARBA00022857"/>
    </source>
</evidence>
<keyword evidence="7 11" id="KW-0521">NADP</keyword>
<dbReference type="InterPro" id="IPR013328">
    <property type="entry name" value="6PGD_dom2"/>
</dbReference>
<dbReference type="NCBIfam" id="NF005093">
    <property type="entry name" value="PRK06522.2-4"/>
    <property type="match status" value="1"/>
</dbReference>
<dbReference type="InterPro" id="IPR003710">
    <property type="entry name" value="ApbA"/>
</dbReference>
<reference evidence="14 15" key="1">
    <citation type="submission" date="2020-02" db="EMBL/GenBank/DDBJ databases">
        <title>Bacillus aquiflavi sp. nov., isolated from yellow water of strong flavor Chinese baijiu in Yibin region of China.</title>
        <authorList>
            <person name="Xie J."/>
        </authorList>
    </citation>
    <scope>NUCLEOTIDE SEQUENCE [LARGE SCALE GENOMIC DNA]</scope>
    <source>
        <strain evidence="14 15">SA4</strain>
    </source>
</reference>
<dbReference type="InterPro" id="IPR050838">
    <property type="entry name" value="Ketopantoate_reductase"/>
</dbReference>
<comment type="function">
    <text evidence="1 11">Catalyzes the NADPH-dependent reduction of ketopantoate into pantoic acid.</text>
</comment>
<dbReference type="GO" id="GO:0008677">
    <property type="term" value="F:2-dehydropantoate 2-reductase activity"/>
    <property type="evidence" value="ECO:0007669"/>
    <property type="project" value="UniProtKB-EC"/>
</dbReference>
<dbReference type="EC" id="1.1.1.169" evidence="4 11"/>
<dbReference type="SUPFAM" id="SSF48179">
    <property type="entry name" value="6-phosphogluconate dehydrogenase C-terminal domain-like"/>
    <property type="match status" value="1"/>
</dbReference>
<evidence type="ECO:0000256" key="11">
    <source>
        <dbReference type="RuleBase" id="RU362068"/>
    </source>
</evidence>
<comment type="caution">
    <text evidence="14">The sequence shown here is derived from an EMBL/GenBank/DDBJ whole genome shotgun (WGS) entry which is preliminary data.</text>
</comment>
<dbReference type="GO" id="GO:0015940">
    <property type="term" value="P:pantothenate biosynthetic process"/>
    <property type="evidence" value="ECO:0007669"/>
    <property type="project" value="UniProtKB-UniPathway"/>
</dbReference>
<dbReference type="Pfam" id="PF02558">
    <property type="entry name" value="ApbA"/>
    <property type="match status" value="1"/>
</dbReference>
<dbReference type="Gene3D" id="1.10.1040.10">
    <property type="entry name" value="N-(1-d-carboxylethyl)-l-norvaline Dehydrogenase, domain 2"/>
    <property type="match status" value="1"/>
</dbReference>
<dbReference type="AlphaFoldDB" id="A0A6M0Q1X3"/>
<feature type="domain" description="Ketopantoate reductase C-terminal" evidence="13">
    <location>
        <begin position="176"/>
        <end position="294"/>
    </location>
</feature>
<evidence type="ECO:0000256" key="6">
    <source>
        <dbReference type="ARBA" id="ARBA00022655"/>
    </source>
</evidence>
<keyword evidence="15" id="KW-1185">Reference proteome</keyword>
<name>A0A6M0Q1X3_9BACI</name>
<dbReference type="Gene3D" id="3.40.50.720">
    <property type="entry name" value="NAD(P)-binding Rossmann-like Domain"/>
    <property type="match status" value="1"/>
</dbReference>
<evidence type="ECO:0000259" key="13">
    <source>
        <dbReference type="Pfam" id="PF08546"/>
    </source>
</evidence>
<evidence type="ECO:0000256" key="4">
    <source>
        <dbReference type="ARBA" id="ARBA00013014"/>
    </source>
</evidence>
<dbReference type="InterPro" id="IPR013332">
    <property type="entry name" value="KPR_N"/>
</dbReference>
<evidence type="ECO:0000256" key="2">
    <source>
        <dbReference type="ARBA" id="ARBA00004994"/>
    </source>
</evidence>
<comment type="catalytic activity">
    <reaction evidence="10 11">
        <text>(R)-pantoate + NADP(+) = 2-dehydropantoate + NADPH + H(+)</text>
        <dbReference type="Rhea" id="RHEA:16233"/>
        <dbReference type="ChEBI" id="CHEBI:11561"/>
        <dbReference type="ChEBI" id="CHEBI:15378"/>
        <dbReference type="ChEBI" id="CHEBI:15980"/>
        <dbReference type="ChEBI" id="CHEBI:57783"/>
        <dbReference type="ChEBI" id="CHEBI:58349"/>
        <dbReference type="EC" id="1.1.1.169"/>
    </reaction>
</comment>
<dbReference type="UniPathway" id="UPA00028">
    <property type="reaction ID" value="UER00004"/>
</dbReference>
<dbReference type="PANTHER" id="PTHR43765:SF2">
    <property type="entry name" value="2-DEHYDROPANTOATE 2-REDUCTASE"/>
    <property type="match status" value="1"/>
</dbReference>
<gene>
    <name evidence="14" type="ORF">G4D63_01180</name>
</gene>
<comment type="similarity">
    <text evidence="3 11">Belongs to the ketopantoate reductase family.</text>
</comment>
<evidence type="ECO:0000256" key="8">
    <source>
        <dbReference type="ARBA" id="ARBA00023002"/>
    </source>
</evidence>
<evidence type="ECO:0000256" key="10">
    <source>
        <dbReference type="ARBA" id="ARBA00048793"/>
    </source>
</evidence>
<evidence type="ECO:0000256" key="9">
    <source>
        <dbReference type="ARBA" id="ARBA00032024"/>
    </source>
</evidence>
<dbReference type="PANTHER" id="PTHR43765">
    <property type="entry name" value="2-DEHYDROPANTOATE 2-REDUCTASE-RELATED"/>
    <property type="match status" value="1"/>
</dbReference>
<dbReference type="Pfam" id="PF08546">
    <property type="entry name" value="ApbA_C"/>
    <property type="match status" value="1"/>
</dbReference>
<dbReference type="NCBIfam" id="TIGR00745">
    <property type="entry name" value="apbA_panE"/>
    <property type="match status" value="1"/>
</dbReference>
<evidence type="ECO:0000256" key="3">
    <source>
        <dbReference type="ARBA" id="ARBA00007870"/>
    </source>
</evidence>
<feature type="domain" description="Ketopantoate reductase N-terminal" evidence="12">
    <location>
        <begin position="3"/>
        <end position="148"/>
    </location>
</feature>
<dbReference type="EMBL" id="JAAIWM010000001">
    <property type="protein sequence ID" value="NEY70341.1"/>
    <property type="molecule type" value="Genomic_DNA"/>
</dbReference>
<keyword evidence="8 11" id="KW-0560">Oxidoreductase</keyword>
<dbReference type="InterPro" id="IPR036291">
    <property type="entry name" value="NAD(P)-bd_dom_sf"/>
</dbReference>
<dbReference type="SUPFAM" id="SSF51735">
    <property type="entry name" value="NAD(P)-binding Rossmann-fold domains"/>
    <property type="match status" value="1"/>
</dbReference>
<evidence type="ECO:0000259" key="12">
    <source>
        <dbReference type="Pfam" id="PF02558"/>
    </source>
</evidence>
<dbReference type="RefSeq" id="WP_163176865.1">
    <property type="nucleotide sequence ID" value="NZ_JAAIWM010000001.1"/>
</dbReference>
<proteinExistence type="inferred from homology"/>
<evidence type="ECO:0000256" key="1">
    <source>
        <dbReference type="ARBA" id="ARBA00002919"/>
    </source>
</evidence>
<protein>
    <recommendedName>
        <fullName evidence="5 11">2-dehydropantoate 2-reductase</fullName>
        <ecNumber evidence="4 11">1.1.1.169</ecNumber>
    </recommendedName>
    <alternativeName>
        <fullName evidence="9 11">Ketopantoate reductase</fullName>
    </alternativeName>
</protein>
<evidence type="ECO:0000313" key="14">
    <source>
        <dbReference type="EMBL" id="NEY70341.1"/>
    </source>
</evidence>
<dbReference type="GO" id="GO:0050661">
    <property type="term" value="F:NADP binding"/>
    <property type="evidence" value="ECO:0007669"/>
    <property type="project" value="TreeGrafter"/>
</dbReference>
<evidence type="ECO:0000313" key="15">
    <source>
        <dbReference type="Proteomes" id="UP000481043"/>
    </source>
</evidence>
<dbReference type="InterPro" id="IPR013752">
    <property type="entry name" value="KPA_reductase"/>
</dbReference>